<evidence type="ECO:0000313" key="1">
    <source>
        <dbReference type="EMBL" id="KAF7351128.1"/>
    </source>
</evidence>
<organism evidence="1 2">
    <name type="scientific">Mycena sanguinolenta</name>
    <dbReference type="NCBI Taxonomy" id="230812"/>
    <lineage>
        <taxon>Eukaryota</taxon>
        <taxon>Fungi</taxon>
        <taxon>Dikarya</taxon>
        <taxon>Basidiomycota</taxon>
        <taxon>Agaricomycotina</taxon>
        <taxon>Agaricomycetes</taxon>
        <taxon>Agaricomycetidae</taxon>
        <taxon>Agaricales</taxon>
        <taxon>Marasmiineae</taxon>
        <taxon>Mycenaceae</taxon>
        <taxon>Mycena</taxon>
    </lineage>
</organism>
<reference evidence="1" key="1">
    <citation type="submission" date="2020-05" db="EMBL/GenBank/DDBJ databases">
        <title>Mycena genomes resolve the evolution of fungal bioluminescence.</title>
        <authorList>
            <person name="Tsai I.J."/>
        </authorList>
    </citation>
    <scope>NUCLEOTIDE SEQUENCE</scope>
    <source>
        <strain evidence="1">160909Yilan</strain>
    </source>
</reference>
<name>A0A8H6Y0Q7_9AGAR</name>
<dbReference type="Proteomes" id="UP000623467">
    <property type="component" value="Unassembled WGS sequence"/>
</dbReference>
<comment type="caution">
    <text evidence="1">The sequence shown here is derived from an EMBL/GenBank/DDBJ whole genome shotgun (WGS) entry which is preliminary data.</text>
</comment>
<accession>A0A8H6Y0Q7</accession>
<sequence length="300" mass="33539">MSSPPAKRKRTETTSITRSEIWYKDGSVVLQAENTQFRVALPQPPNQPTVDGCSIVELQDSAEDVEYLLKAVYDPQFLGQPALTLAAVGALIRLGRKYDFQTIFESAMARITSENPTTLEAYDALIGDDGIYKPTRIADCGGFRFELLTLVRENNILSALPVAYYRASHHRLKTLLDVSQKGTPLFLAPLDLGRCLIGRERLMCKQFQPNYSLGFLLEAQHPGCRSPAQCDGSRKSVFVSWTDMHVAEPFSFSDHHSTWPPCATCCKHALEANTAGRKKSWEELPAIFDLPSWDQLKNDV</sequence>
<dbReference type="AlphaFoldDB" id="A0A8H6Y0Q7"/>
<evidence type="ECO:0000313" key="2">
    <source>
        <dbReference type="Proteomes" id="UP000623467"/>
    </source>
</evidence>
<keyword evidence="2" id="KW-1185">Reference proteome</keyword>
<proteinExistence type="predicted"/>
<dbReference type="OrthoDB" id="3217871at2759"/>
<gene>
    <name evidence="1" type="ORF">MSAN_01675300</name>
</gene>
<protein>
    <submittedName>
        <fullName evidence="1">BTB domain-containing protein</fullName>
    </submittedName>
</protein>
<dbReference type="EMBL" id="JACAZH010000014">
    <property type="protein sequence ID" value="KAF7351128.1"/>
    <property type="molecule type" value="Genomic_DNA"/>
</dbReference>